<dbReference type="Pfam" id="PF08241">
    <property type="entry name" value="Methyltransf_11"/>
    <property type="match status" value="1"/>
</dbReference>
<evidence type="ECO:0000313" key="3">
    <source>
        <dbReference type="Proteomes" id="UP000292580"/>
    </source>
</evidence>
<dbReference type="SUPFAM" id="SSF53335">
    <property type="entry name" value="S-adenosyl-L-methionine-dependent methyltransferases"/>
    <property type="match status" value="1"/>
</dbReference>
<dbReference type="InterPro" id="IPR029063">
    <property type="entry name" value="SAM-dependent_MTases_sf"/>
</dbReference>
<proteinExistence type="predicted"/>
<dbReference type="PANTHER" id="PTHR43591">
    <property type="entry name" value="METHYLTRANSFERASE"/>
    <property type="match status" value="1"/>
</dbReference>
<keyword evidence="3" id="KW-1185">Reference proteome</keyword>
<evidence type="ECO:0000259" key="1">
    <source>
        <dbReference type="Pfam" id="PF08241"/>
    </source>
</evidence>
<dbReference type="InterPro" id="IPR013216">
    <property type="entry name" value="Methyltransf_11"/>
</dbReference>
<dbReference type="Gene3D" id="3.40.50.150">
    <property type="entry name" value="Vaccinia Virus protein VP39"/>
    <property type="match status" value="1"/>
</dbReference>
<organism evidence="2 3">
    <name type="scientific">Methanofollis fontis</name>
    <dbReference type="NCBI Taxonomy" id="2052832"/>
    <lineage>
        <taxon>Archaea</taxon>
        <taxon>Methanobacteriati</taxon>
        <taxon>Methanobacteriota</taxon>
        <taxon>Stenosarchaea group</taxon>
        <taxon>Methanomicrobia</taxon>
        <taxon>Methanomicrobiales</taxon>
        <taxon>Methanomicrobiaceae</taxon>
        <taxon>Methanofollis</taxon>
    </lineage>
</organism>
<accession>A0A483CNJ8</accession>
<dbReference type="EMBL" id="PGCL01000002">
    <property type="protein sequence ID" value="TAJ44570.1"/>
    <property type="molecule type" value="Genomic_DNA"/>
</dbReference>
<dbReference type="AlphaFoldDB" id="A0A483CNJ8"/>
<evidence type="ECO:0000313" key="2">
    <source>
        <dbReference type="EMBL" id="TAJ44570.1"/>
    </source>
</evidence>
<feature type="domain" description="Methyltransferase type 11" evidence="1">
    <location>
        <begin position="50"/>
        <end position="141"/>
    </location>
</feature>
<reference evidence="2 3" key="1">
    <citation type="submission" date="2017-11" db="EMBL/GenBank/DDBJ databases">
        <title>Isolation and Characterization of Methanofollis Species from Methane Seep Offshore SW Taiwan.</title>
        <authorList>
            <person name="Teng N.-H."/>
            <person name="Lai M.-C."/>
            <person name="Chen S.-C."/>
        </authorList>
    </citation>
    <scope>NUCLEOTIDE SEQUENCE [LARGE SCALE GENOMIC DNA]</scope>
    <source>
        <strain evidence="2 3">FWC-SCC2</strain>
    </source>
</reference>
<sequence length="241" mass="27033">MRGEREKVREHYDGVAEIYDRRYGGEVGDRYHGHIRDHVMRCLPKGGDLLDLGCGTGLFMAHYMAEGGRAVGLDLSPEMVRAARLANGMEHVVAGTADRLPFQEASFDAVSSILAFSYVPNPDVMLREIHRVLRPGGRVAICTLGHNLFTAALPLVYRLGERVHWRRIGVGDFGEHYYTGKEMEELFASAGFVDVRVNRCSFAHVNLSKPFFDLARRAEPFVERRCPYLAFNVCASGTKQK</sequence>
<dbReference type="Proteomes" id="UP000292580">
    <property type="component" value="Unassembled WGS sequence"/>
</dbReference>
<gene>
    <name evidence="2" type="ORF">CUJ86_04470</name>
</gene>
<keyword evidence="2" id="KW-0830">Ubiquinone</keyword>
<comment type="caution">
    <text evidence="2">The sequence shown here is derived from an EMBL/GenBank/DDBJ whole genome shotgun (WGS) entry which is preliminary data.</text>
</comment>
<protein>
    <submittedName>
        <fullName evidence="2">Ubiquinone biosynthesis protein UbiE</fullName>
    </submittedName>
</protein>
<dbReference type="PANTHER" id="PTHR43591:SF110">
    <property type="entry name" value="RHODANESE DOMAIN-CONTAINING PROTEIN"/>
    <property type="match status" value="1"/>
</dbReference>
<name>A0A483CNJ8_9EURY</name>
<dbReference type="CDD" id="cd02440">
    <property type="entry name" value="AdoMet_MTases"/>
    <property type="match status" value="1"/>
</dbReference>
<dbReference type="OrthoDB" id="1018at2157"/>
<dbReference type="GO" id="GO:0008757">
    <property type="term" value="F:S-adenosylmethionine-dependent methyltransferase activity"/>
    <property type="evidence" value="ECO:0007669"/>
    <property type="project" value="InterPro"/>
</dbReference>